<dbReference type="Proteomes" id="UP000324513">
    <property type="component" value="Unassembled WGS sequence"/>
</dbReference>
<gene>
    <name evidence="1" type="ORF">LX74_02241</name>
</gene>
<dbReference type="EMBL" id="VNHK01000006">
    <property type="protein sequence ID" value="TYO91990.1"/>
    <property type="molecule type" value="Genomic_DNA"/>
</dbReference>
<organism evidence="1 2">
    <name type="scientific">Elizabethkingia miricola</name>
    <name type="common">Chryseobacterium miricola</name>
    <dbReference type="NCBI Taxonomy" id="172045"/>
    <lineage>
        <taxon>Bacteria</taxon>
        <taxon>Pseudomonadati</taxon>
        <taxon>Bacteroidota</taxon>
        <taxon>Flavobacteriia</taxon>
        <taxon>Flavobacteriales</taxon>
        <taxon>Weeksellaceae</taxon>
        <taxon>Elizabethkingia</taxon>
    </lineage>
</organism>
<dbReference type="RefSeq" id="WP_065082388.1">
    <property type="nucleotide sequence ID" value="NZ_FLSS01000012.1"/>
</dbReference>
<evidence type="ECO:0000313" key="2">
    <source>
        <dbReference type="Proteomes" id="UP000324513"/>
    </source>
</evidence>
<proteinExistence type="predicted"/>
<keyword evidence="2" id="KW-1185">Reference proteome</keyword>
<comment type="caution">
    <text evidence="1">The sequence shown here is derived from an EMBL/GenBank/DDBJ whole genome shotgun (WGS) entry which is preliminary data.</text>
</comment>
<protein>
    <submittedName>
        <fullName evidence="1">Uncharacterized protein</fullName>
    </submittedName>
</protein>
<evidence type="ECO:0000313" key="1">
    <source>
        <dbReference type="EMBL" id="TYO91990.1"/>
    </source>
</evidence>
<accession>A0ABY3NG74</accession>
<name>A0ABY3NG74_ELIMR</name>
<sequence length="71" mass="7873">MSLSSEKQKAISDLESLLTEMRSKTELSDQEFSRRFIGLLFTWISKAQVKYTTGLVAGANPVTGTFNGNIE</sequence>
<reference evidence="1 2" key="1">
    <citation type="submission" date="2019-07" db="EMBL/GenBank/DDBJ databases">
        <title>Genomic Encyclopedia of Archaeal and Bacterial Type Strains, Phase II (KMG-II): from individual species to whole genera.</title>
        <authorList>
            <person name="Goeker M."/>
        </authorList>
    </citation>
    <scope>NUCLEOTIDE SEQUENCE [LARGE SCALE GENOMIC DNA]</scope>
    <source>
        <strain evidence="1 2">DSM 14571</strain>
    </source>
</reference>